<dbReference type="InterPro" id="IPR027417">
    <property type="entry name" value="P-loop_NTPase"/>
</dbReference>
<name>A0A2Z4Y5R3_SUMC1</name>
<proteinExistence type="predicted"/>
<dbReference type="SUPFAM" id="SSF52540">
    <property type="entry name" value="P-loop containing nucleoside triphosphate hydrolases"/>
    <property type="match status" value="1"/>
</dbReference>
<evidence type="ECO:0000313" key="6">
    <source>
        <dbReference type="EMBL" id="AXA36319.1"/>
    </source>
</evidence>
<protein>
    <submittedName>
        <fullName evidence="6">Heme ABC transporter, ATPase component HmuV</fullName>
    </submittedName>
</protein>
<dbReference type="SMART" id="SM00382">
    <property type="entry name" value="AAA"/>
    <property type="match status" value="1"/>
</dbReference>
<dbReference type="InterPro" id="IPR017871">
    <property type="entry name" value="ABC_transporter-like_CS"/>
</dbReference>
<sequence length="264" mass="28805">MESVAMSEQAPPLECRQLTFAYSKAMILRNVSLALGHSEIFGLVGPNGAGKSTLLRVLAGILTPAQGEVLVHGRPTRTLPRPILAQELAFVPQRTSPAFAFTVREMVLMGRHPYAGLSLFESEEDLECAQKAMEEVGVAHLADKPFDTLSGGEQQLVVLARALAQGTSILLLDEPISFLDLRHQWEVLRLLETRAAAGQTILATFHDLNIASRWCHRVGILSQGELRAVGTPQNVFTTARLREVYGVAVEVVQAPDGRLRVELP</sequence>
<dbReference type="CDD" id="cd03214">
    <property type="entry name" value="ABC_Iron-Siderophores_B12_Hemin"/>
    <property type="match status" value="1"/>
</dbReference>
<evidence type="ECO:0000256" key="4">
    <source>
        <dbReference type="ARBA" id="ARBA00022967"/>
    </source>
</evidence>
<keyword evidence="3" id="KW-0067">ATP-binding</keyword>
<evidence type="ECO:0000259" key="5">
    <source>
        <dbReference type="PROSITE" id="PS50893"/>
    </source>
</evidence>
<keyword evidence="4" id="KW-1278">Translocase</keyword>
<dbReference type="AlphaFoldDB" id="A0A2Z4Y5R3"/>
<organism evidence="6 7">
    <name type="scientific">Sumerlaea chitinivorans</name>
    <dbReference type="NCBI Taxonomy" id="2250252"/>
    <lineage>
        <taxon>Bacteria</taxon>
        <taxon>Candidatus Sumerlaeota</taxon>
        <taxon>Candidatus Sumerlaeia</taxon>
        <taxon>Candidatus Sumerlaeales</taxon>
        <taxon>Candidatus Sumerlaeaceae</taxon>
        <taxon>Candidatus Sumerlaea</taxon>
    </lineage>
</organism>
<evidence type="ECO:0000256" key="3">
    <source>
        <dbReference type="ARBA" id="ARBA00022840"/>
    </source>
</evidence>
<evidence type="ECO:0000313" key="7">
    <source>
        <dbReference type="Proteomes" id="UP000262583"/>
    </source>
</evidence>
<reference evidence="6 7" key="1">
    <citation type="submission" date="2018-05" db="EMBL/GenBank/DDBJ databases">
        <title>A metagenomic window into the 2 km-deep terrestrial subsurface aquifer revealed taxonomically and functionally diverse microbial community comprising novel uncultured bacterial lineages.</title>
        <authorList>
            <person name="Kadnikov V.V."/>
            <person name="Mardanov A.V."/>
            <person name="Beletsky A.V."/>
            <person name="Banks D."/>
            <person name="Pimenov N.V."/>
            <person name="Frank Y.A."/>
            <person name="Karnachuk O.V."/>
            <person name="Ravin N.V."/>
        </authorList>
    </citation>
    <scope>NUCLEOTIDE SEQUENCE [LARGE SCALE GENOMIC DNA]</scope>
    <source>
        <strain evidence="6">BY</strain>
    </source>
</reference>
<dbReference type="Proteomes" id="UP000262583">
    <property type="component" value="Chromosome"/>
</dbReference>
<gene>
    <name evidence="6" type="ORF">BRCON_1542</name>
</gene>
<dbReference type="FunFam" id="3.40.50.300:FF:000134">
    <property type="entry name" value="Iron-enterobactin ABC transporter ATP-binding protein"/>
    <property type="match status" value="1"/>
</dbReference>
<evidence type="ECO:0000256" key="2">
    <source>
        <dbReference type="ARBA" id="ARBA00022741"/>
    </source>
</evidence>
<evidence type="ECO:0000256" key="1">
    <source>
        <dbReference type="ARBA" id="ARBA00022448"/>
    </source>
</evidence>
<dbReference type="Gene3D" id="3.40.50.300">
    <property type="entry name" value="P-loop containing nucleotide triphosphate hydrolases"/>
    <property type="match status" value="1"/>
</dbReference>
<dbReference type="PROSITE" id="PS50893">
    <property type="entry name" value="ABC_TRANSPORTER_2"/>
    <property type="match status" value="1"/>
</dbReference>
<dbReference type="InterPro" id="IPR003593">
    <property type="entry name" value="AAA+_ATPase"/>
</dbReference>
<keyword evidence="2" id="KW-0547">Nucleotide-binding</keyword>
<dbReference type="PANTHER" id="PTHR42794">
    <property type="entry name" value="HEMIN IMPORT ATP-BINDING PROTEIN HMUV"/>
    <property type="match status" value="1"/>
</dbReference>
<dbReference type="Pfam" id="PF00005">
    <property type="entry name" value="ABC_tran"/>
    <property type="match status" value="1"/>
</dbReference>
<dbReference type="PROSITE" id="PS00211">
    <property type="entry name" value="ABC_TRANSPORTER_1"/>
    <property type="match status" value="1"/>
</dbReference>
<dbReference type="PANTHER" id="PTHR42794:SF1">
    <property type="entry name" value="HEMIN IMPORT ATP-BINDING PROTEIN HMUV"/>
    <property type="match status" value="1"/>
</dbReference>
<feature type="domain" description="ABC transporter" evidence="5">
    <location>
        <begin position="13"/>
        <end position="248"/>
    </location>
</feature>
<dbReference type="EMBL" id="CP030759">
    <property type="protein sequence ID" value="AXA36319.1"/>
    <property type="molecule type" value="Genomic_DNA"/>
</dbReference>
<dbReference type="InterPro" id="IPR003439">
    <property type="entry name" value="ABC_transporter-like_ATP-bd"/>
</dbReference>
<accession>A0A2Z4Y5R3</accession>
<dbReference type="GO" id="GO:0016887">
    <property type="term" value="F:ATP hydrolysis activity"/>
    <property type="evidence" value="ECO:0007669"/>
    <property type="project" value="InterPro"/>
</dbReference>
<dbReference type="GO" id="GO:0005524">
    <property type="term" value="F:ATP binding"/>
    <property type="evidence" value="ECO:0007669"/>
    <property type="project" value="UniProtKB-KW"/>
</dbReference>
<keyword evidence="1" id="KW-0813">Transport</keyword>
<dbReference type="KEGG" id="schv:BRCON_1542"/>